<dbReference type="Gene3D" id="3.30.420.10">
    <property type="entry name" value="Ribonuclease H-like superfamily/Ribonuclease H"/>
    <property type="match status" value="1"/>
</dbReference>
<dbReference type="InterPro" id="IPR036397">
    <property type="entry name" value="RNaseH_sf"/>
</dbReference>
<protein>
    <submittedName>
        <fullName evidence="2">Transposase</fullName>
    </submittedName>
</protein>
<reference evidence="2 3" key="1">
    <citation type="journal article" date="2021" name="MBio">
        <title>Poor Competitiveness of Bradyrhizobium in Pigeon Pea Root Colonization in Indian Soils.</title>
        <authorList>
            <person name="Chalasani D."/>
            <person name="Basu A."/>
            <person name="Pullabhotla S.V.S.R.N."/>
            <person name="Jorrin B."/>
            <person name="Neal A.L."/>
            <person name="Poole P.S."/>
            <person name="Podile A.R."/>
            <person name="Tkacz A."/>
        </authorList>
    </citation>
    <scope>NUCLEOTIDE SEQUENCE [LARGE SCALE GENOMIC DNA]</scope>
    <source>
        <strain evidence="2 3">HU56</strain>
    </source>
</reference>
<feature type="non-terminal residue" evidence="2">
    <location>
        <position position="1"/>
    </location>
</feature>
<dbReference type="Proteomes" id="UP000717752">
    <property type="component" value="Unassembled WGS sequence"/>
</dbReference>
<dbReference type="RefSeq" id="WP_220338129.1">
    <property type="nucleotide sequence ID" value="NZ_JAEUAK010000045.1"/>
</dbReference>
<dbReference type="EMBL" id="JAEUAK010000045">
    <property type="protein sequence ID" value="MBW9056739.1"/>
    <property type="molecule type" value="Genomic_DNA"/>
</dbReference>
<dbReference type="InterPro" id="IPR001584">
    <property type="entry name" value="Integrase_cat-core"/>
</dbReference>
<name>A0ABS7H5X5_9HYPH</name>
<evidence type="ECO:0000313" key="3">
    <source>
        <dbReference type="Proteomes" id="UP000717752"/>
    </source>
</evidence>
<organism evidence="2 3">
    <name type="scientific">Rhizobium mesosinicum</name>
    <dbReference type="NCBI Taxonomy" id="335017"/>
    <lineage>
        <taxon>Bacteria</taxon>
        <taxon>Pseudomonadati</taxon>
        <taxon>Pseudomonadota</taxon>
        <taxon>Alphaproteobacteria</taxon>
        <taxon>Hyphomicrobiales</taxon>
        <taxon>Rhizobiaceae</taxon>
        <taxon>Rhizobium/Agrobacterium group</taxon>
        <taxon>Rhizobium</taxon>
    </lineage>
</organism>
<feature type="domain" description="Integrase catalytic" evidence="1">
    <location>
        <begin position="1"/>
        <end position="81"/>
    </location>
</feature>
<gene>
    <name evidence="2" type="ORF">JNB85_30485</name>
</gene>
<evidence type="ECO:0000313" key="2">
    <source>
        <dbReference type="EMBL" id="MBW9056739.1"/>
    </source>
</evidence>
<sequence>PAAIRSDNGLPFASPNGLYNLSKLSVWWLRLGITLERIRPGRPQQNGRHERMHLTLKKEATRPSGKNILQQQARFDAFVSE</sequence>
<dbReference type="PROSITE" id="PS50994">
    <property type="entry name" value="INTEGRASE"/>
    <property type="match status" value="1"/>
</dbReference>
<comment type="caution">
    <text evidence="2">The sequence shown here is derived from an EMBL/GenBank/DDBJ whole genome shotgun (WGS) entry which is preliminary data.</text>
</comment>
<feature type="non-terminal residue" evidence="2">
    <location>
        <position position="81"/>
    </location>
</feature>
<proteinExistence type="predicted"/>
<dbReference type="InterPro" id="IPR012337">
    <property type="entry name" value="RNaseH-like_sf"/>
</dbReference>
<keyword evidence="3" id="KW-1185">Reference proteome</keyword>
<evidence type="ECO:0000259" key="1">
    <source>
        <dbReference type="PROSITE" id="PS50994"/>
    </source>
</evidence>
<accession>A0ABS7H5X5</accession>
<dbReference type="SUPFAM" id="SSF53098">
    <property type="entry name" value="Ribonuclease H-like"/>
    <property type="match status" value="1"/>
</dbReference>
<dbReference type="Pfam" id="PF13683">
    <property type="entry name" value="rve_3"/>
    <property type="match status" value="1"/>
</dbReference>